<dbReference type="STRING" id="1415166.NONO_c61990"/>
<feature type="domain" description="AB hydrolase-1" evidence="1">
    <location>
        <begin position="29"/>
        <end position="261"/>
    </location>
</feature>
<organism evidence="2 3">
    <name type="scientific">Nocardia nova SH22a</name>
    <dbReference type="NCBI Taxonomy" id="1415166"/>
    <lineage>
        <taxon>Bacteria</taxon>
        <taxon>Bacillati</taxon>
        <taxon>Actinomycetota</taxon>
        <taxon>Actinomycetes</taxon>
        <taxon>Mycobacteriales</taxon>
        <taxon>Nocardiaceae</taxon>
        <taxon>Nocardia</taxon>
    </lineage>
</organism>
<dbReference type="GO" id="GO:0016787">
    <property type="term" value="F:hydrolase activity"/>
    <property type="evidence" value="ECO:0007669"/>
    <property type="project" value="UniProtKB-KW"/>
</dbReference>
<evidence type="ECO:0000313" key="3">
    <source>
        <dbReference type="Proteomes" id="UP000019150"/>
    </source>
</evidence>
<dbReference type="AlphaFoldDB" id="W5TNN6"/>
<dbReference type="Gene3D" id="1.10.210.20">
    <property type="match status" value="1"/>
</dbReference>
<gene>
    <name evidence="2" type="ORF">NONO_c61990</name>
</gene>
<dbReference type="InterPro" id="IPR000073">
    <property type="entry name" value="AB_hydrolase_1"/>
</dbReference>
<dbReference type="Pfam" id="PF12697">
    <property type="entry name" value="Abhydrolase_6"/>
    <property type="match status" value="1"/>
</dbReference>
<accession>W5TNN6</accession>
<sequence length="271" mass="30438">MRFPALRTLEVNGYPISYDEHGEAKHPTVVLLSGWCQDHRLFDPLVPLLTTDHHVLRVDWRGHGEDRSPIPDFGPDEQAADTLAVLDALGVDRFLPVSTSHGGWANLEIAERAGAPRVPDVIVIDWLQTPASPEFLADLAASRSEHWRAAQRALFDIWLAGSRNELVRNHLDKEMAEFDHDMWARSCDVIAAAYDRWDSPLQRMLALSGEHTVRHLFSQPTARDYLAAQSDFGDSHRWYSHKLLGGDTHFPTLDSPDLVAAEIRAATSARM</sequence>
<keyword evidence="2" id="KW-0378">Hydrolase</keyword>
<dbReference type="Gene3D" id="3.40.50.1820">
    <property type="entry name" value="alpha/beta hydrolase"/>
    <property type="match status" value="1"/>
</dbReference>
<proteinExistence type="predicted"/>
<keyword evidence="3" id="KW-1185">Reference proteome</keyword>
<dbReference type="InterPro" id="IPR029058">
    <property type="entry name" value="AB_hydrolase_fold"/>
</dbReference>
<dbReference type="RefSeq" id="WP_038550978.1">
    <property type="nucleotide sequence ID" value="NZ_CP006850.1"/>
</dbReference>
<dbReference type="EMBL" id="CP006850">
    <property type="protein sequence ID" value="AHH20970.1"/>
    <property type="molecule type" value="Genomic_DNA"/>
</dbReference>
<dbReference type="OrthoDB" id="495620at2"/>
<dbReference type="Proteomes" id="UP000019150">
    <property type="component" value="Chromosome"/>
</dbReference>
<dbReference type="ESTHER" id="9noca-w5tnn6">
    <property type="family name" value="HOD-cofactorfree-dioxygenase"/>
</dbReference>
<evidence type="ECO:0000313" key="2">
    <source>
        <dbReference type="EMBL" id="AHH20970.1"/>
    </source>
</evidence>
<dbReference type="PANTHER" id="PTHR43798">
    <property type="entry name" value="MONOACYLGLYCEROL LIPASE"/>
    <property type="match status" value="1"/>
</dbReference>
<dbReference type="HOGENOM" id="CLU_087588_0_0_11"/>
<name>W5TNN6_9NOCA</name>
<dbReference type="PATRIC" id="fig|1415166.3.peg.6375"/>
<dbReference type="eggNOG" id="COG0596">
    <property type="taxonomic scope" value="Bacteria"/>
</dbReference>
<reference evidence="2 3" key="1">
    <citation type="journal article" date="2014" name="Appl. Environ. Microbiol.">
        <title>Insights into the Microbial Degradation of Rubber and Gutta-Percha by Analysis of the Complete Genome of Nocardia nova SH22a.</title>
        <authorList>
            <person name="Luo Q."/>
            <person name="Hiessl S."/>
            <person name="Poehlein A."/>
            <person name="Daniel R."/>
            <person name="Steinbuchel A."/>
        </authorList>
    </citation>
    <scope>NUCLEOTIDE SEQUENCE [LARGE SCALE GENOMIC DNA]</scope>
    <source>
        <strain evidence="2">SH22a</strain>
    </source>
</reference>
<protein>
    <submittedName>
        <fullName evidence="2">Alpha/beta hydrolase family protein</fullName>
    </submittedName>
</protein>
<evidence type="ECO:0000259" key="1">
    <source>
        <dbReference type="Pfam" id="PF12697"/>
    </source>
</evidence>
<dbReference type="SUPFAM" id="SSF53474">
    <property type="entry name" value="alpha/beta-Hydrolases"/>
    <property type="match status" value="1"/>
</dbReference>
<dbReference type="InterPro" id="IPR050266">
    <property type="entry name" value="AB_hydrolase_sf"/>
</dbReference>
<dbReference type="KEGG" id="nno:NONO_c61990"/>